<dbReference type="PANTHER" id="PTHR35807">
    <property type="entry name" value="TRANSCRIPTIONAL REGULATOR REDD-RELATED"/>
    <property type="match status" value="1"/>
</dbReference>
<dbReference type="InterPro" id="IPR005158">
    <property type="entry name" value="BTAD"/>
</dbReference>
<dbReference type="Pfam" id="PF03704">
    <property type="entry name" value="BTAD"/>
    <property type="match status" value="1"/>
</dbReference>
<comment type="caution">
    <text evidence="3">The sequence shown here is derived from an EMBL/GenBank/DDBJ whole genome shotgun (WGS) entry which is preliminary data.</text>
</comment>
<dbReference type="SUPFAM" id="SSF46894">
    <property type="entry name" value="C-terminal effector domain of the bipartite response regulators"/>
    <property type="match status" value="1"/>
</dbReference>
<evidence type="ECO:0000313" key="3">
    <source>
        <dbReference type="EMBL" id="MBF8437039.1"/>
    </source>
</evidence>
<dbReference type="EMBL" id="JADPIE010000004">
    <property type="protein sequence ID" value="MBF8437039.1"/>
    <property type="molecule type" value="Genomic_DNA"/>
</dbReference>
<evidence type="ECO:0000313" key="4">
    <source>
        <dbReference type="Proteomes" id="UP000621436"/>
    </source>
</evidence>
<dbReference type="SUPFAM" id="SSF48452">
    <property type="entry name" value="TPR-like"/>
    <property type="match status" value="1"/>
</dbReference>
<dbReference type="Gene3D" id="1.10.10.10">
    <property type="entry name" value="Winged helix-like DNA-binding domain superfamily/Winged helix DNA-binding domain"/>
    <property type="match status" value="1"/>
</dbReference>
<dbReference type="InterPro" id="IPR016032">
    <property type="entry name" value="Sig_transdc_resp-reg_C-effctor"/>
</dbReference>
<dbReference type="InterPro" id="IPR036388">
    <property type="entry name" value="WH-like_DNA-bd_sf"/>
</dbReference>
<dbReference type="AlphaFoldDB" id="A0A931F9Z4"/>
<reference evidence="3" key="1">
    <citation type="submission" date="2020-11" db="EMBL/GenBank/DDBJ databases">
        <title>Halonatronomonas betainensis gen. nov., sp. nov. a novel haloalkaliphilic representative of the family Halanaerobiacae capable of betaine degradation.</title>
        <authorList>
            <person name="Boltyanskaya Y."/>
            <person name="Kevbrin V."/>
            <person name="Detkova E."/>
            <person name="Grouzdev D.S."/>
            <person name="Koziaeva V."/>
            <person name="Zhilina T."/>
        </authorList>
    </citation>
    <scope>NUCLEOTIDE SEQUENCE</scope>
    <source>
        <strain evidence="3">Z-7014</strain>
    </source>
</reference>
<dbReference type="InterPro" id="IPR019734">
    <property type="entry name" value="TPR_rpt"/>
</dbReference>
<name>A0A931F9Z4_9FIRM</name>
<evidence type="ECO:0000259" key="2">
    <source>
        <dbReference type="Pfam" id="PF03704"/>
    </source>
</evidence>
<keyword evidence="4" id="KW-1185">Reference proteome</keyword>
<sequence length="385" mass="45632">MTAVNHKLYVYTFGNLLVRKEEEVLFSGENKNLNKRWRLFLLLLFNKGEKLTDQELIRELELEENVAPRQSLRALVYRLRKDIEMKGTEFILSEQGGYTFNPDSKYWLDIDYFFNIIEKAKEKDDKERALRLYRRALDLYEGAFLKNQYITDRYLIKLRQYYRELYLKAVAKTGEILVDLNRFQEAIEIYELALKTHPKSVGLYLDMIDVFKKNNRPDLALIKTEEAMAFLKNSNLPMPPELQTEISDFFETDIDEDPASIFEDNKLCQGEIFQCGPMTFSSIFSLEKRRAERNRDDISLIHFQLNGEAPPEETNKAETILRDILTENLRSSDLITRWQPRHYLMLAKEQNEEEIEALLARIDELYYEEFPPAEVNLSYSYQKLN</sequence>
<dbReference type="InterPro" id="IPR011990">
    <property type="entry name" value="TPR-like_helical_dom_sf"/>
</dbReference>
<dbReference type="SMART" id="SM00028">
    <property type="entry name" value="TPR"/>
    <property type="match status" value="2"/>
</dbReference>
<feature type="domain" description="Bacterial transcriptional activator" evidence="2">
    <location>
        <begin position="118"/>
        <end position="233"/>
    </location>
</feature>
<dbReference type="GO" id="GO:0003677">
    <property type="term" value="F:DNA binding"/>
    <property type="evidence" value="ECO:0007669"/>
    <property type="project" value="InterPro"/>
</dbReference>
<dbReference type="Proteomes" id="UP000621436">
    <property type="component" value="Unassembled WGS sequence"/>
</dbReference>
<proteinExistence type="predicted"/>
<dbReference type="InterPro" id="IPR051677">
    <property type="entry name" value="AfsR-DnrI-RedD_regulator"/>
</dbReference>
<dbReference type="Gene3D" id="1.25.40.10">
    <property type="entry name" value="Tetratricopeptide repeat domain"/>
    <property type="match status" value="1"/>
</dbReference>
<accession>A0A931F9Z4</accession>
<dbReference type="PROSITE" id="PS50005">
    <property type="entry name" value="TPR"/>
    <property type="match status" value="1"/>
</dbReference>
<evidence type="ECO:0000256" key="1">
    <source>
        <dbReference type="PROSITE-ProRule" id="PRU00339"/>
    </source>
</evidence>
<organism evidence="3 4">
    <name type="scientific">Halonatronomonas betaini</name>
    <dbReference type="NCBI Taxonomy" id="2778430"/>
    <lineage>
        <taxon>Bacteria</taxon>
        <taxon>Bacillati</taxon>
        <taxon>Bacillota</taxon>
        <taxon>Clostridia</taxon>
        <taxon>Halanaerobiales</taxon>
        <taxon>Halarsenatibacteraceae</taxon>
        <taxon>Halonatronomonas</taxon>
    </lineage>
</organism>
<gene>
    <name evidence="3" type="ORF">I0Q91_08120</name>
</gene>
<keyword evidence="1" id="KW-0802">TPR repeat</keyword>
<feature type="repeat" description="TPR" evidence="1">
    <location>
        <begin position="167"/>
        <end position="200"/>
    </location>
</feature>
<dbReference type="RefSeq" id="WP_270453970.1">
    <property type="nucleotide sequence ID" value="NZ_JADPIE010000004.1"/>
</dbReference>
<protein>
    <recommendedName>
        <fullName evidence="2">Bacterial transcriptional activator domain-containing protein</fullName>
    </recommendedName>
</protein>
<dbReference type="GO" id="GO:0006355">
    <property type="term" value="P:regulation of DNA-templated transcription"/>
    <property type="evidence" value="ECO:0007669"/>
    <property type="project" value="InterPro"/>
</dbReference>
<dbReference type="PANTHER" id="PTHR35807:SF2">
    <property type="entry name" value="TRANSCRIPTIONAL ACTIVATOR DOMAIN"/>
    <property type="match status" value="1"/>
</dbReference>